<name>A0A919Q9H9_9ACTN</name>
<keyword evidence="1" id="KW-0732">Signal</keyword>
<protein>
    <recommendedName>
        <fullName evidence="4">Secreted protein</fullName>
    </recommendedName>
</protein>
<dbReference type="Gene3D" id="2.60.20.10">
    <property type="entry name" value="Crystallins"/>
    <property type="match status" value="1"/>
</dbReference>
<keyword evidence="3" id="KW-1185">Reference proteome</keyword>
<gene>
    <name evidence="2" type="ORF">Aph01nite_16330</name>
</gene>
<proteinExistence type="predicted"/>
<dbReference type="Proteomes" id="UP000640052">
    <property type="component" value="Unassembled WGS sequence"/>
</dbReference>
<evidence type="ECO:0000313" key="2">
    <source>
        <dbReference type="EMBL" id="GIH23323.1"/>
    </source>
</evidence>
<dbReference type="RefSeq" id="WP_204040127.1">
    <property type="nucleotide sequence ID" value="NZ_BOOA01000009.1"/>
</dbReference>
<comment type="caution">
    <text evidence="2">The sequence shown here is derived from an EMBL/GenBank/DDBJ whole genome shotgun (WGS) entry which is preliminary data.</text>
</comment>
<accession>A0A919Q9H9</accession>
<evidence type="ECO:0000256" key="1">
    <source>
        <dbReference type="SAM" id="SignalP"/>
    </source>
</evidence>
<evidence type="ECO:0000313" key="3">
    <source>
        <dbReference type="Proteomes" id="UP000640052"/>
    </source>
</evidence>
<feature type="signal peptide" evidence="1">
    <location>
        <begin position="1"/>
        <end position="26"/>
    </location>
</feature>
<reference evidence="2" key="1">
    <citation type="submission" date="2021-01" db="EMBL/GenBank/DDBJ databases">
        <title>Whole genome shotgun sequence of Acrocarpospora phusangensis NBRC 108782.</title>
        <authorList>
            <person name="Komaki H."/>
            <person name="Tamura T."/>
        </authorList>
    </citation>
    <scope>NUCLEOTIDE SEQUENCE</scope>
    <source>
        <strain evidence="2">NBRC 108782</strain>
    </source>
</reference>
<evidence type="ECO:0008006" key="4">
    <source>
        <dbReference type="Google" id="ProtNLM"/>
    </source>
</evidence>
<feature type="chain" id="PRO_5037111559" description="Secreted protein" evidence="1">
    <location>
        <begin position="27"/>
        <end position="134"/>
    </location>
</feature>
<organism evidence="2 3">
    <name type="scientific">Acrocarpospora phusangensis</name>
    <dbReference type="NCBI Taxonomy" id="1070424"/>
    <lineage>
        <taxon>Bacteria</taxon>
        <taxon>Bacillati</taxon>
        <taxon>Actinomycetota</taxon>
        <taxon>Actinomycetes</taxon>
        <taxon>Streptosporangiales</taxon>
        <taxon>Streptosporangiaceae</taxon>
        <taxon>Acrocarpospora</taxon>
    </lineage>
</organism>
<dbReference type="InterPro" id="IPR011024">
    <property type="entry name" value="G_crystallin-like"/>
</dbReference>
<dbReference type="EMBL" id="BOOA01000009">
    <property type="protein sequence ID" value="GIH23323.1"/>
    <property type="molecule type" value="Genomic_DNA"/>
</dbReference>
<dbReference type="AlphaFoldDB" id="A0A919Q9H9"/>
<dbReference type="SUPFAM" id="SSF49695">
    <property type="entry name" value="gamma-Crystallin-like"/>
    <property type="match status" value="1"/>
</dbReference>
<sequence>MRSTKALLCVALAGLVGLGSAAPVQADDGEPYPSVALRLYDDAWYEGWTRLFSKSDYDFDYSDNDEASSVENFTVVAWVLFDDADLRDRRYCIRPGEVVPDLGAPQYKFNDKVSSVLKLSRATCDEYPPFYPGP</sequence>